<feature type="region of interest" description="Disordered" evidence="1">
    <location>
        <begin position="278"/>
        <end position="300"/>
    </location>
</feature>
<feature type="region of interest" description="Disordered" evidence="1">
    <location>
        <begin position="766"/>
        <end position="794"/>
    </location>
</feature>
<dbReference type="VEuPathDB" id="TriTrypDB:BSAL_07710"/>
<gene>
    <name evidence="2" type="ORF">BSAL_07710</name>
</gene>
<evidence type="ECO:0000256" key="1">
    <source>
        <dbReference type="SAM" id="MobiDB-lite"/>
    </source>
</evidence>
<feature type="compositionally biased region" description="Low complexity" evidence="1">
    <location>
        <begin position="284"/>
        <end position="300"/>
    </location>
</feature>
<feature type="compositionally biased region" description="Pro residues" evidence="1">
    <location>
        <begin position="1"/>
        <end position="11"/>
    </location>
</feature>
<dbReference type="Proteomes" id="UP000051952">
    <property type="component" value="Unassembled WGS sequence"/>
</dbReference>
<feature type="compositionally biased region" description="Low complexity" evidence="1">
    <location>
        <begin position="151"/>
        <end position="161"/>
    </location>
</feature>
<feature type="region of interest" description="Disordered" evidence="1">
    <location>
        <begin position="1"/>
        <end position="21"/>
    </location>
</feature>
<proteinExistence type="predicted"/>
<accession>A0A0S4KG48</accession>
<sequence>MIVPSGCPPMDPTSTTKRRRGVAPLSLTCLTTSTSTPASKDIASQRSPTPYLADDADYAAFRQQEVTWLRMMHDHVTKALPKDVYFDPTLRKTNEAALLAMEVDKASEAIMTTQEDKRSRRIARKATLGAEGVQDESSLATLGAEGVQDESSFPTSSSVTDSKTDVSAKKTAASPTPPVSPTVLWGKALNGDMLRRVFTSVQRFRARGDEKALDLAARVIDRMLSLRKPRMLRCLLRSYLDDVMLLLQVLYPSLSKRRSGGFPEALLTSVATIHSTAQPAAKGTTTTPSPSSNVPSTVKSLSIGDTPRVKHAAIGLRPFATLSKLSCHMATIEDLVDAVIPPCDDTTFCGLQEFSERLNAMMSIEICKCRLIPIACDALRTSNYTTPSSSPLVNVPELGIDDAVRVWSTLHEATTRLQLFISSHCEGDDDDGEDSASDSDTATSTARALDLKEDGEGSSRTADSTAAWKPMLRDVVKESKLFGSICAGLSASPSSLQSTHGEATSGYAASWVRRKRLAAMTLRTLTQDKETLHYLQTVCSLYPHVWDYILPSLVDSDLCLRQEVYDCVLALISNVEGDESFLGTKIKWILINSFQDRMLACVDISAEPLLVSSAGSGSPTRRSRNSINNNGLENVHLQQVAPFSRHSSQQALALISELLYAVHGDKCSSSSSSSAQQPQQPVIPPADMESYITFHKSAITLIVDRLEHFFLHTAQQPNKRQRDGSVIQSATHLGLGVRGYQPLLAELLQHVRSVVVYTKRERHRSQFPEVTPDTRRGLADESPTSGNIASTSTSDAPSTLIGRLYGTICGVAKKIHTTSAQSLELFGGAPEKLSFPLLERVLPDDLKERLLRVIERCVEPPSPTDGSHHHRRPKKNLLHGVCMELKLSVPSFESKRAARK</sequence>
<evidence type="ECO:0000313" key="2">
    <source>
        <dbReference type="EMBL" id="CUI14578.1"/>
    </source>
</evidence>
<dbReference type="EMBL" id="CYKH01001409">
    <property type="protein sequence ID" value="CUI14578.1"/>
    <property type="molecule type" value="Genomic_DNA"/>
</dbReference>
<protein>
    <submittedName>
        <fullName evidence="2">Uncharacterized protein</fullName>
    </submittedName>
</protein>
<feature type="compositionally biased region" description="Acidic residues" evidence="1">
    <location>
        <begin position="428"/>
        <end position="437"/>
    </location>
</feature>
<name>A0A0S4KG48_BODSA</name>
<feature type="region of interest" description="Disordered" evidence="1">
    <location>
        <begin position="428"/>
        <end position="464"/>
    </location>
</feature>
<keyword evidence="3" id="KW-1185">Reference proteome</keyword>
<organism evidence="2 3">
    <name type="scientific">Bodo saltans</name>
    <name type="common">Flagellated protozoan</name>
    <dbReference type="NCBI Taxonomy" id="75058"/>
    <lineage>
        <taxon>Eukaryota</taxon>
        <taxon>Discoba</taxon>
        <taxon>Euglenozoa</taxon>
        <taxon>Kinetoplastea</taxon>
        <taxon>Metakinetoplastina</taxon>
        <taxon>Eubodonida</taxon>
        <taxon>Bodonidae</taxon>
        <taxon>Bodo</taxon>
    </lineage>
</organism>
<evidence type="ECO:0000313" key="3">
    <source>
        <dbReference type="Proteomes" id="UP000051952"/>
    </source>
</evidence>
<reference evidence="3" key="1">
    <citation type="submission" date="2015-09" db="EMBL/GenBank/DDBJ databases">
        <authorList>
            <consortium name="Pathogen Informatics"/>
        </authorList>
    </citation>
    <scope>NUCLEOTIDE SEQUENCE [LARGE SCALE GENOMIC DNA]</scope>
    <source>
        <strain evidence="3">Lake Konstanz</strain>
    </source>
</reference>
<feature type="region of interest" description="Disordered" evidence="1">
    <location>
        <begin position="143"/>
        <end position="179"/>
    </location>
</feature>
<feature type="compositionally biased region" description="Polar residues" evidence="1">
    <location>
        <begin position="782"/>
        <end position="794"/>
    </location>
</feature>
<dbReference type="AlphaFoldDB" id="A0A0S4KG48"/>